<reference evidence="2" key="1">
    <citation type="submission" date="2022-01" db="EMBL/GenBank/DDBJ databases">
        <title>Genome sequencing of Zunongwangia sp. M21534 genome.</title>
        <authorList>
            <person name="Chen Y."/>
            <person name="Dong C."/>
            <person name="Shao Z."/>
        </authorList>
    </citation>
    <scope>NUCLEOTIDE SEQUENCE</scope>
    <source>
        <strain evidence="2">MCCC M21534</strain>
    </source>
</reference>
<dbReference type="InterPro" id="IPR051532">
    <property type="entry name" value="Ester_Hydrolysis_Enzymes"/>
</dbReference>
<dbReference type="GO" id="GO:0016788">
    <property type="term" value="F:hydrolase activity, acting on ester bonds"/>
    <property type="evidence" value="ECO:0007669"/>
    <property type="project" value="UniProtKB-ARBA"/>
</dbReference>
<dbReference type="SUPFAM" id="SSF52266">
    <property type="entry name" value="SGNH hydrolase"/>
    <property type="match status" value="1"/>
</dbReference>
<accession>A0A9X2CQY1</accession>
<comment type="caution">
    <text evidence="2">The sequence shown here is derived from an EMBL/GenBank/DDBJ whole genome shotgun (WGS) entry which is preliminary data.</text>
</comment>
<evidence type="ECO:0000313" key="3">
    <source>
        <dbReference type="Proteomes" id="UP001139521"/>
    </source>
</evidence>
<dbReference type="InterPro" id="IPR013830">
    <property type="entry name" value="SGNH_hydro"/>
</dbReference>
<keyword evidence="3" id="KW-1185">Reference proteome</keyword>
<dbReference type="PROSITE" id="PS51257">
    <property type="entry name" value="PROKAR_LIPOPROTEIN"/>
    <property type="match status" value="1"/>
</dbReference>
<dbReference type="Proteomes" id="UP001139521">
    <property type="component" value="Unassembled WGS sequence"/>
</dbReference>
<dbReference type="InterPro" id="IPR036514">
    <property type="entry name" value="SGNH_hydro_sf"/>
</dbReference>
<organism evidence="2 3">
    <name type="scientific">Zunongwangia pacifica</name>
    <dbReference type="NCBI Taxonomy" id="2911062"/>
    <lineage>
        <taxon>Bacteria</taxon>
        <taxon>Pseudomonadati</taxon>
        <taxon>Bacteroidota</taxon>
        <taxon>Flavobacteriia</taxon>
        <taxon>Flavobacteriales</taxon>
        <taxon>Flavobacteriaceae</taxon>
        <taxon>Zunongwangia</taxon>
    </lineage>
</organism>
<evidence type="ECO:0000313" key="2">
    <source>
        <dbReference type="EMBL" id="MCL6220563.1"/>
    </source>
</evidence>
<dbReference type="AlphaFoldDB" id="A0A9X2CQY1"/>
<dbReference type="EMBL" id="JAKHSK010000044">
    <property type="protein sequence ID" value="MCL6220563.1"/>
    <property type="molecule type" value="Genomic_DNA"/>
</dbReference>
<dbReference type="Gene3D" id="3.40.50.1110">
    <property type="entry name" value="SGNH hydrolase"/>
    <property type="match status" value="1"/>
</dbReference>
<name>A0A9X2CQY1_9FLAO</name>
<dbReference type="PANTHER" id="PTHR30383">
    <property type="entry name" value="THIOESTERASE 1/PROTEASE 1/LYSOPHOSPHOLIPASE L1"/>
    <property type="match status" value="1"/>
</dbReference>
<proteinExistence type="predicted"/>
<protein>
    <submittedName>
        <fullName evidence="2">GDSL-type esterase/lipase family protein</fullName>
    </submittedName>
</protein>
<evidence type="ECO:0000259" key="1">
    <source>
        <dbReference type="Pfam" id="PF13472"/>
    </source>
</evidence>
<dbReference type="Pfam" id="PF13472">
    <property type="entry name" value="Lipase_GDSL_2"/>
    <property type="match status" value="1"/>
</dbReference>
<dbReference type="PANTHER" id="PTHR30383:SF29">
    <property type="entry name" value="SGNH HYDROLASE-TYPE ESTERASE DOMAIN-CONTAINING PROTEIN"/>
    <property type="match status" value="1"/>
</dbReference>
<sequence>MRNLVLISLIIIFGCQSLKTTSQDPKRYENQIRNFQTASTIQRSEEPLLVFTGSSSIRRWENLTTLFPGFQVIKTGFGGSTMNDLEYYINEAILQYKPNKIFIYEGDNDVKLGVKQSKILRSTRSIIEKIRFELPTSEIILISVKPSLDRWYLKDKYLELNKELYKLSKEYDTVHYLDMWDTMLAENGEPIAQFFVEDGIHLNEKGYQVWKIAIQDYLDKNTN</sequence>
<feature type="domain" description="SGNH hydrolase-type esterase" evidence="1">
    <location>
        <begin position="59"/>
        <end position="209"/>
    </location>
</feature>
<gene>
    <name evidence="2" type="ORF">L1967_19905</name>
</gene>
<dbReference type="RefSeq" id="WP_249603258.1">
    <property type="nucleotide sequence ID" value="NZ_JAKHSK010000044.1"/>
</dbReference>